<name>A0A168FSD5_CORDF</name>
<evidence type="ECO:0000313" key="2">
    <source>
        <dbReference type="EMBL" id="OAA75561.1"/>
    </source>
</evidence>
<dbReference type="STRING" id="1081108.A0A168FSD5"/>
<feature type="compositionally biased region" description="Acidic residues" evidence="1">
    <location>
        <begin position="95"/>
        <end position="110"/>
    </location>
</feature>
<dbReference type="AlphaFoldDB" id="A0A168FSD5"/>
<dbReference type="Proteomes" id="UP000076881">
    <property type="component" value="Unassembled WGS sequence"/>
</dbReference>
<dbReference type="OrthoDB" id="4868650at2759"/>
<reference evidence="2 3" key="1">
    <citation type="journal article" date="2016" name="Genome Biol. Evol.">
        <title>Divergent and convergent evolution of fungal pathogenicity.</title>
        <authorList>
            <person name="Shang Y."/>
            <person name="Xiao G."/>
            <person name="Zheng P."/>
            <person name="Cen K."/>
            <person name="Zhan S."/>
            <person name="Wang C."/>
        </authorList>
    </citation>
    <scope>NUCLEOTIDE SEQUENCE [LARGE SCALE GENOMIC DNA]</scope>
    <source>
        <strain evidence="2 3">RCEF 1005</strain>
    </source>
</reference>
<accession>A0A168FSD5</accession>
<feature type="region of interest" description="Disordered" evidence="1">
    <location>
        <begin position="95"/>
        <end position="117"/>
    </location>
</feature>
<dbReference type="EMBL" id="AZHF01000005">
    <property type="protein sequence ID" value="OAA75561.1"/>
    <property type="molecule type" value="Genomic_DNA"/>
</dbReference>
<keyword evidence="3" id="KW-1185">Reference proteome</keyword>
<sequence>MPRKRAAPAESAASQAKKAKTTTDAASKKAAPEAAEPAATKATLTKVPERWSAVSVSANIAKGHEERLTKPDEAYAFECCCPPRFERPAAFDWEDEDDDDEDEEKDEEDTDQSKCDSGKTCMCRKKAADHPDHPWALSMAGEQLYLSQFVLASLRDPDNFSMYTYNDHFGYGLIEMLQNMILDFMESPNWREQWCIVEAAVMWLLDSEANAMMQVDDSDTVRDSYSMIGRMFLSMIARLDREGVMGEVLNLGTIMALYIKLAQHARDNGLLDEDDAEKVADGIAYTPSRFDDYVLAYSKKHDITLRGPKGLEGFIDECEEVELPSSTSNKCDPWKCAAAVKKYKSEHSSSSAPGSKTTYKGIGGDHYDISSWMPADRKKASFSGKDPFTRSMINSIKEGLVMQLA</sequence>
<evidence type="ECO:0000313" key="3">
    <source>
        <dbReference type="Proteomes" id="UP000076881"/>
    </source>
</evidence>
<comment type="caution">
    <text evidence="2">The sequence shown here is derived from an EMBL/GenBank/DDBJ whole genome shotgun (WGS) entry which is preliminary data.</text>
</comment>
<gene>
    <name evidence="2" type="ORF">LEL_07549</name>
</gene>
<feature type="compositionally biased region" description="Low complexity" evidence="1">
    <location>
        <begin position="32"/>
        <end position="43"/>
    </location>
</feature>
<feature type="region of interest" description="Disordered" evidence="1">
    <location>
        <begin position="1"/>
        <end position="50"/>
    </location>
</feature>
<evidence type="ECO:0000256" key="1">
    <source>
        <dbReference type="SAM" id="MobiDB-lite"/>
    </source>
</evidence>
<proteinExistence type="predicted"/>
<feature type="compositionally biased region" description="Low complexity" evidence="1">
    <location>
        <begin position="8"/>
        <end position="25"/>
    </location>
</feature>
<organism evidence="2 3">
    <name type="scientific">Akanthomyces lecanii RCEF 1005</name>
    <dbReference type="NCBI Taxonomy" id="1081108"/>
    <lineage>
        <taxon>Eukaryota</taxon>
        <taxon>Fungi</taxon>
        <taxon>Dikarya</taxon>
        <taxon>Ascomycota</taxon>
        <taxon>Pezizomycotina</taxon>
        <taxon>Sordariomycetes</taxon>
        <taxon>Hypocreomycetidae</taxon>
        <taxon>Hypocreales</taxon>
        <taxon>Cordycipitaceae</taxon>
        <taxon>Akanthomyces</taxon>
        <taxon>Cordyceps confragosa</taxon>
    </lineage>
</organism>
<protein>
    <submittedName>
        <fullName evidence="2">Uncharacterized protein</fullName>
    </submittedName>
</protein>